<reference evidence="2" key="2">
    <citation type="submission" date="2015-01" db="EMBL/GenBank/DDBJ databases">
        <title>Evolutionary Origins and Diversification of the Mycorrhizal Mutualists.</title>
        <authorList>
            <consortium name="DOE Joint Genome Institute"/>
            <consortium name="Mycorrhizal Genomics Consortium"/>
            <person name="Kohler A."/>
            <person name="Kuo A."/>
            <person name="Nagy L.G."/>
            <person name="Floudas D."/>
            <person name="Copeland A."/>
            <person name="Barry K.W."/>
            <person name="Cichocki N."/>
            <person name="Veneault-Fourrey C."/>
            <person name="LaButti K."/>
            <person name="Lindquist E.A."/>
            <person name="Lipzen A."/>
            <person name="Lundell T."/>
            <person name="Morin E."/>
            <person name="Murat C."/>
            <person name="Riley R."/>
            <person name="Ohm R."/>
            <person name="Sun H."/>
            <person name="Tunlid A."/>
            <person name="Henrissat B."/>
            <person name="Grigoriev I.V."/>
            <person name="Hibbett D.S."/>
            <person name="Martin F."/>
        </authorList>
    </citation>
    <scope>NUCLEOTIDE SEQUENCE [LARGE SCALE GENOMIC DNA]</scope>
    <source>
        <strain evidence="2">Ve08.2h10</strain>
    </source>
</reference>
<proteinExistence type="predicted"/>
<dbReference type="SUPFAM" id="SSF52047">
    <property type="entry name" value="RNI-like"/>
    <property type="match status" value="1"/>
</dbReference>
<evidence type="ECO:0008006" key="3">
    <source>
        <dbReference type="Google" id="ProtNLM"/>
    </source>
</evidence>
<dbReference type="OrthoDB" id="3237066at2759"/>
<organism evidence="1 2">
    <name type="scientific">Paxillus rubicundulus Ve08.2h10</name>
    <dbReference type="NCBI Taxonomy" id="930991"/>
    <lineage>
        <taxon>Eukaryota</taxon>
        <taxon>Fungi</taxon>
        <taxon>Dikarya</taxon>
        <taxon>Basidiomycota</taxon>
        <taxon>Agaricomycotina</taxon>
        <taxon>Agaricomycetes</taxon>
        <taxon>Agaricomycetidae</taxon>
        <taxon>Boletales</taxon>
        <taxon>Paxilineae</taxon>
        <taxon>Paxillaceae</taxon>
        <taxon>Paxillus</taxon>
    </lineage>
</organism>
<dbReference type="InterPro" id="IPR032675">
    <property type="entry name" value="LRR_dom_sf"/>
</dbReference>
<dbReference type="HOGENOM" id="CLU_593258_0_0_1"/>
<dbReference type="Proteomes" id="UP000054538">
    <property type="component" value="Unassembled WGS sequence"/>
</dbReference>
<dbReference type="AlphaFoldDB" id="A0A0D0E2L6"/>
<evidence type="ECO:0000313" key="1">
    <source>
        <dbReference type="EMBL" id="KIK91070.1"/>
    </source>
</evidence>
<accession>A0A0D0E2L6</accession>
<name>A0A0D0E2L6_9AGAM</name>
<sequence>MIGLSISRRESTTFDLTCHICLLCLRSVYDKASMNTAPWGPTARDKKKWTPALQILTPRTFDFVSLMRFARTVNRVSARLAAPIHTLPREILAYVFELVTFAVSPDELSFLRGSQQKLPFHPNSVTVPTKLCAVNRHWRYVGLTTPRLWSSIVVSINDVIICDYGSGHPDSGLDLESFACFLSRSRNSPIDILIDGRDPECDFSDLCDDGDLAEGPSAYDHPFRPEFMKQTLDILFHHLSRWRSLVILTDTWAPMHAAIYRLSTRAGFHCATGGASCLETLTLMHCNEYISQSDIFLPRELKEPISTPFAALLGHPYDSFSAAPRSLPRLQSVSLLGVHVNWADFSSFVSGTHGGLSGGIHILELAYHCYEVRPSVVDFCKILEGCPDLRSLSLKLSGPQGVEEVSERRSVPLPLLESLHLQYDSVENAARTLSLIRCPKLQSFVVEDIAQADRLIMEASC</sequence>
<protein>
    <recommendedName>
        <fullName evidence="3">F-box domain-containing protein</fullName>
    </recommendedName>
</protein>
<keyword evidence="2" id="KW-1185">Reference proteome</keyword>
<gene>
    <name evidence="1" type="ORF">PAXRUDRAFT_649213</name>
</gene>
<dbReference type="EMBL" id="KN825431">
    <property type="protein sequence ID" value="KIK91070.1"/>
    <property type="molecule type" value="Genomic_DNA"/>
</dbReference>
<reference evidence="1 2" key="1">
    <citation type="submission" date="2014-04" db="EMBL/GenBank/DDBJ databases">
        <authorList>
            <consortium name="DOE Joint Genome Institute"/>
            <person name="Kuo A."/>
            <person name="Kohler A."/>
            <person name="Jargeat P."/>
            <person name="Nagy L.G."/>
            <person name="Floudas D."/>
            <person name="Copeland A."/>
            <person name="Barry K.W."/>
            <person name="Cichocki N."/>
            <person name="Veneault-Fourrey C."/>
            <person name="LaButti K."/>
            <person name="Lindquist E.A."/>
            <person name="Lipzen A."/>
            <person name="Lundell T."/>
            <person name="Morin E."/>
            <person name="Murat C."/>
            <person name="Sun H."/>
            <person name="Tunlid A."/>
            <person name="Henrissat B."/>
            <person name="Grigoriev I.V."/>
            <person name="Hibbett D.S."/>
            <person name="Martin F."/>
            <person name="Nordberg H.P."/>
            <person name="Cantor M.N."/>
            <person name="Hua S.X."/>
        </authorList>
    </citation>
    <scope>NUCLEOTIDE SEQUENCE [LARGE SCALE GENOMIC DNA]</scope>
    <source>
        <strain evidence="1 2">Ve08.2h10</strain>
    </source>
</reference>
<evidence type="ECO:0000313" key="2">
    <source>
        <dbReference type="Proteomes" id="UP000054538"/>
    </source>
</evidence>
<dbReference type="Gene3D" id="3.80.10.10">
    <property type="entry name" value="Ribonuclease Inhibitor"/>
    <property type="match status" value="1"/>
</dbReference>
<dbReference type="STRING" id="930991.A0A0D0E2L6"/>
<dbReference type="InParanoid" id="A0A0D0E2L6"/>